<dbReference type="InterPro" id="IPR040504">
    <property type="entry name" value="TFIIF_beta_N"/>
</dbReference>
<gene>
    <name evidence="12" type="primary">LOC108680511</name>
</gene>
<dbReference type="InterPro" id="IPR040450">
    <property type="entry name" value="TFIIF_beta_HTH"/>
</dbReference>
<dbReference type="Pfam" id="PF02270">
    <property type="entry name" value="TFIIF_beta"/>
    <property type="match status" value="1"/>
</dbReference>
<dbReference type="GeneID" id="108680511"/>
<keyword evidence="7" id="KW-0539">Nucleus</keyword>
<evidence type="ECO:0000259" key="9">
    <source>
        <dbReference type="Pfam" id="PF02270"/>
    </source>
</evidence>
<evidence type="ECO:0000256" key="8">
    <source>
        <dbReference type="ARBA" id="ARBA00033388"/>
    </source>
</evidence>
<protein>
    <recommendedName>
        <fullName evidence="3">General transcription factor IIF subunit 2</fullName>
    </recommendedName>
    <alternativeName>
        <fullName evidence="8">Transcription initiation factor IIF subunit beta</fullName>
    </alternativeName>
</protein>
<keyword evidence="4" id="KW-0805">Transcription regulation</keyword>
<dbReference type="Pfam" id="PF17683">
    <property type="entry name" value="TFIIF_beta_N"/>
    <property type="match status" value="1"/>
</dbReference>
<dbReference type="InterPro" id="IPR036388">
    <property type="entry name" value="WH-like_DNA-bd_sf"/>
</dbReference>
<keyword evidence="6" id="KW-0804">Transcription</keyword>
<dbReference type="RefSeq" id="XP_018024830.1">
    <property type="nucleotide sequence ID" value="XM_018169341.2"/>
</dbReference>
<evidence type="ECO:0000256" key="3">
    <source>
        <dbReference type="ARBA" id="ARBA00020815"/>
    </source>
</evidence>
<feature type="domain" description="TFIIF beta subunit HTH" evidence="9">
    <location>
        <begin position="189"/>
        <end position="222"/>
    </location>
</feature>
<dbReference type="InterPro" id="IPR036390">
    <property type="entry name" value="WH_DNA-bd_sf"/>
</dbReference>
<proteinExistence type="inferred from homology"/>
<evidence type="ECO:0000313" key="11">
    <source>
        <dbReference type="Proteomes" id="UP000694843"/>
    </source>
</evidence>
<keyword evidence="11" id="KW-1185">Reference proteome</keyword>
<dbReference type="Gene3D" id="1.10.10.10">
    <property type="entry name" value="Winged helix-like DNA-binding domain superfamily/Winged helix DNA-binding domain"/>
    <property type="match status" value="1"/>
</dbReference>
<dbReference type="InterPro" id="IPR003196">
    <property type="entry name" value="TFIIF_beta"/>
</dbReference>
<evidence type="ECO:0000256" key="7">
    <source>
        <dbReference type="ARBA" id="ARBA00023242"/>
    </source>
</evidence>
<comment type="similarity">
    <text evidence="2">Belongs to the TFIIF beta subunit family.</text>
</comment>
<dbReference type="Proteomes" id="UP000694843">
    <property type="component" value="Unplaced"/>
</dbReference>
<dbReference type="CDD" id="cd07980">
    <property type="entry name" value="TFIIF_beta"/>
    <property type="match status" value="1"/>
</dbReference>
<dbReference type="PANTHER" id="PTHR10445">
    <property type="entry name" value="GENERAL TRANSCRIPTION FACTOR IIF SUBUNIT 2"/>
    <property type="match status" value="1"/>
</dbReference>
<dbReference type="KEGG" id="hazt:108680511"/>
<organism evidence="11 12">
    <name type="scientific">Hyalella azteca</name>
    <name type="common">Amphipod</name>
    <dbReference type="NCBI Taxonomy" id="294128"/>
    <lineage>
        <taxon>Eukaryota</taxon>
        <taxon>Metazoa</taxon>
        <taxon>Ecdysozoa</taxon>
        <taxon>Arthropoda</taxon>
        <taxon>Crustacea</taxon>
        <taxon>Multicrustacea</taxon>
        <taxon>Malacostraca</taxon>
        <taxon>Eumalacostraca</taxon>
        <taxon>Peracarida</taxon>
        <taxon>Amphipoda</taxon>
        <taxon>Senticaudata</taxon>
        <taxon>Talitrida</taxon>
        <taxon>Talitroidea</taxon>
        <taxon>Hyalellidae</taxon>
        <taxon>Hyalella</taxon>
    </lineage>
</organism>
<dbReference type="OMA" id="QWDKATD"/>
<accession>A0A8B7PFQ7</accession>
<evidence type="ECO:0000256" key="1">
    <source>
        <dbReference type="ARBA" id="ARBA00004123"/>
    </source>
</evidence>
<dbReference type="GO" id="GO:0005674">
    <property type="term" value="C:transcription factor TFIIF complex"/>
    <property type="evidence" value="ECO:0007669"/>
    <property type="project" value="InterPro"/>
</dbReference>
<feature type="domain" description="TFIIF beta subunit N-terminal" evidence="10">
    <location>
        <begin position="19"/>
        <end position="99"/>
    </location>
</feature>
<dbReference type="AlphaFoldDB" id="A0A8B7PFQ7"/>
<evidence type="ECO:0000256" key="5">
    <source>
        <dbReference type="ARBA" id="ARBA00023125"/>
    </source>
</evidence>
<sequence>MSKTSGHGERTLDVSNVGQEVWLVKVPKFIRESWSANSGDHEVGRLRVVKHPGQRAPTITFSMNEALVAANKLPREHKFISHDIKQCLGVFSLPKSATEGAQKLEGGPADGAAGQYNISFEGQVVRKYECQPVMDDNYLKLKLETKRAAATPARQAIAIERPANVYKPKSFHPHKVAQERQKESEGKKAREDKDKVLEVLFNAFEKHQYYNIKDLQKITRQPIMTVAGLVACVRGLWLDWSPVSDDWLAWSPVSDDSG</sequence>
<evidence type="ECO:0000256" key="6">
    <source>
        <dbReference type="ARBA" id="ARBA00023163"/>
    </source>
</evidence>
<dbReference type="OrthoDB" id="6350548at2759"/>
<dbReference type="InterPro" id="IPR011039">
    <property type="entry name" value="TFIIF_interaction"/>
</dbReference>
<dbReference type="GO" id="GO:0003677">
    <property type="term" value="F:DNA binding"/>
    <property type="evidence" value="ECO:0007669"/>
    <property type="project" value="UniProtKB-KW"/>
</dbReference>
<name>A0A8B7PFQ7_HYAAZ</name>
<evidence type="ECO:0000313" key="12">
    <source>
        <dbReference type="RefSeq" id="XP_018024830.1"/>
    </source>
</evidence>
<dbReference type="GO" id="GO:0006367">
    <property type="term" value="P:transcription initiation at RNA polymerase II promoter"/>
    <property type="evidence" value="ECO:0007669"/>
    <property type="project" value="InterPro"/>
</dbReference>
<dbReference type="PANTHER" id="PTHR10445:SF0">
    <property type="entry name" value="GENERAL TRANSCRIPTION FACTOR IIF SUBUNIT 2"/>
    <property type="match status" value="1"/>
</dbReference>
<dbReference type="SUPFAM" id="SSF50916">
    <property type="entry name" value="Rap30/74 interaction domains"/>
    <property type="match status" value="1"/>
</dbReference>
<comment type="subcellular location">
    <subcellularLocation>
        <location evidence="1">Nucleus</location>
    </subcellularLocation>
</comment>
<evidence type="ECO:0000256" key="2">
    <source>
        <dbReference type="ARBA" id="ARBA00009543"/>
    </source>
</evidence>
<evidence type="ECO:0000256" key="4">
    <source>
        <dbReference type="ARBA" id="ARBA00023015"/>
    </source>
</evidence>
<dbReference type="SUPFAM" id="SSF46785">
    <property type="entry name" value="Winged helix' DNA-binding domain"/>
    <property type="match status" value="1"/>
</dbReference>
<reference evidence="12" key="1">
    <citation type="submission" date="2025-08" db="UniProtKB">
        <authorList>
            <consortium name="RefSeq"/>
        </authorList>
    </citation>
    <scope>IDENTIFICATION</scope>
    <source>
        <tissue evidence="12">Whole organism</tissue>
    </source>
</reference>
<keyword evidence="5" id="KW-0238">DNA-binding</keyword>
<evidence type="ECO:0000259" key="10">
    <source>
        <dbReference type="Pfam" id="PF17683"/>
    </source>
</evidence>